<gene>
    <name evidence="1" type="ORF">B0H17DRAFT_1138764</name>
</gene>
<dbReference type="AlphaFoldDB" id="A0AAD7D5R1"/>
<reference evidence="1" key="1">
    <citation type="submission" date="2023-03" db="EMBL/GenBank/DDBJ databases">
        <title>Massive genome expansion in bonnet fungi (Mycena s.s.) driven by repeated elements and novel gene families across ecological guilds.</title>
        <authorList>
            <consortium name="Lawrence Berkeley National Laboratory"/>
            <person name="Harder C.B."/>
            <person name="Miyauchi S."/>
            <person name="Viragh M."/>
            <person name="Kuo A."/>
            <person name="Thoen E."/>
            <person name="Andreopoulos B."/>
            <person name="Lu D."/>
            <person name="Skrede I."/>
            <person name="Drula E."/>
            <person name="Henrissat B."/>
            <person name="Morin E."/>
            <person name="Kohler A."/>
            <person name="Barry K."/>
            <person name="LaButti K."/>
            <person name="Morin E."/>
            <person name="Salamov A."/>
            <person name="Lipzen A."/>
            <person name="Mereny Z."/>
            <person name="Hegedus B."/>
            <person name="Baldrian P."/>
            <person name="Stursova M."/>
            <person name="Weitz H."/>
            <person name="Taylor A."/>
            <person name="Grigoriev I.V."/>
            <person name="Nagy L.G."/>
            <person name="Martin F."/>
            <person name="Kauserud H."/>
        </authorList>
    </citation>
    <scope>NUCLEOTIDE SEQUENCE</scope>
    <source>
        <strain evidence="1">CBHHK067</strain>
    </source>
</reference>
<dbReference type="EMBL" id="JARKIE010000123">
    <property type="protein sequence ID" value="KAJ7680157.1"/>
    <property type="molecule type" value="Genomic_DNA"/>
</dbReference>
<keyword evidence="2" id="KW-1185">Reference proteome</keyword>
<organism evidence="1 2">
    <name type="scientific">Mycena rosella</name>
    <name type="common">Pink bonnet</name>
    <name type="synonym">Agaricus rosellus</name>
    <dbReference type="NCBI Taxonomy" id="1033263"/>
    <lineage>
        <taxon>Eukaryota</taxon>
        <taxon>Fungi</taxon>
        <taxon>Dikarya</taxon>
        <taxon>Basidiomycota</taxon>
        <taxon>Agaricomycotina</taxon>
        <taxon>Agaricomycetes</taxon>
        <taxon>Agaricomycetidae</taxon>
        <taxon>Agaricales</taxon>
        <taxon>Marasmiineae</taxon>
        <taxon>Mycenaceae</taxon>
        <taxon>Mycena</taxon>
    </lineage>
</organism>
<sequence>MLQRLFATGTLNQLCGHPGILGCTTLGGLWWVFLKATMQVATIWVATAMAMAMETVTMTTPTRNCHRRRPGTTWPHETSAGTQVAEQAVNQAGSGFVKVKILTKRAQLKSNDGATLWFTMPNRDVHRDPLQAEAVVFEAGFKNLTVTCGLSDAGMVYLSDRAKREQEKQERSRSSAIFLTNSLRKDCYVHVFGKEKKYDFPIRPLPPASRLGGFGQTGRGRRGKKHVDKDFCVGKGKKTWLPNSATTASILIRKFRSNQSGKAQKGACRIPGLDKILKILSRGQVKVRTNRTQNANILGQKFGHEDESVREVGAKFRQAWTGAHTGYLTCTSPQRPLGIVVLSCPLCLLRYHSTFVVDDDSDDDSLAAASCDLTKWIGQGKIYKNVPADIIAARRDVLRIPSAVEALIPATDTSISALLILDLTPKTHCNISDIEEDKESVE</sequence>
<name>A0AAD7D5R1_MYCRO</name>
<dbReference type="Proteomes" id="UP001221757">
    <property type="component" value="Unassembled WGS sequence"/>
</dbReference>
<proteinExistence type="predicted"/>
<dbReference type="PROSITE" id="PS51257">
    <property type="entry name" value="PROKAR_LIPOPROTEIN"/>
    <property type="match status" value="1"/>
</dbReference>
<protein>
    <submittedName>
        <fullName evidence="1">Uncharacterized protein</fullName>
    </submittedName>
</protein>
<accession>A0AAD7D5R1</accession>
<evidence type="ECO:0000313" key="1">
    <source>
        <dbReference type="EMBL" id="KAJ7680157.1"/>
    </source>
</evidence>
<evidence type="ECO:0000313" key="2">
    <source>
        <dbReference type="Proteomes" id="UP001221757"/>
    </source>
</evidence>
<comment type="caution">
    <text evidence="1">The sequence shown here is derived from an EMBL/GenBank/DDBJ whole genome shotgun (WGS) entry which is preliminary data.</text>
</comment>